<dbReference type="Proteomes" id="UP000663838">
    <property type="component" value="Unassembled WGS sequence"/>
</dbReference>
<keyword evidence="1" id="KW-0732">Signal</keyword>
<dbReference type="AlphaFoldDB" id="A0A821BHZ3"/>
<dbReference type="EMBL" id="CAJOBS010000511">
    <property type="protein sequence ID" value="CAF4592739.1"/>
    <property type="molecule type" value="Genomic_DNA"/>
</dbReference>
<dbReference type="InterPro" id="IPR050883">
    <property type="entry name" value="PNGase"/>
</dbReference>
<comment type="caution">
    <text evidence="3">The sequence shown here is derived from an EMBL/GenBank/DDBJ whole genome shotgun (WGS) entry which is preliminary data.</text>
</comment>
<organism evidence="3 4">
    <name type="scientific">Rotaria socialis</name>
    <dbReference type="NCBI Taxonomy" id="392032"/>
    <lineage>
        <taxon>Eukaryota</taxon>
        <taxon>Metazoa</taxon>
        <taxon>Spiralia</taxon>
        <taxon>Gnathifera</taxon>
        <taxon>Rotifera</taxon>
        <taxon>Eurotatoria</taxon>
        <taxon>Bdelloidea</taxon>
        <taxon>Philodinida</taxon>
        <taxon>Philodinidae</taxon>
        <taxon>Rotaria</taxon>
    </lineage>
</organism>
<dbReference type="GO" id="GO:0005829">
    <property type="term" value="C:cytosol"/>
    <property type="evidence" value="ECO:0007669"/>
    <property type="project" value="TreeGrafter"/>
</dbReference>
<feature type="chain" id="PRO_5032869951" description="Glycosyl hydrolase family 92 N-terminal domain-containing protein" evidence="1">
    <location>
        <begin position="24"/>
        <end position="304"/>
    </location>
</feature>
<dbReference type="PANTHER" id="PTHR12143">
    <property type="entry name" value="PEPTIDE N-GLYCANASE PNGASE -RELATED"/>
    <property type="match status" value="1"/>
</dbReference>
<sequence length="304" mass="33915">MKAYTNMIKLWGVLLLFISRVTAGKFPPLDLHIGTGGEFLGAANLPLGAQTLYGTVRLGPGTSNSEDSPAVINRYAGYHYYDSYINIFSHTHVFGAGIVDYGNVGIFPVQVNNDNDLQHVIANKHGYRSTFEHKSEIVEPGYYQVYLDTHKTKVELTATEQVGIHRYSFDDFNEKHRVVLIDSSYALPPYGCQQSHVNINSTSNEITGSVFFKGFLSRSFGGVTTYFVIIFTNWTDFGVWTEGRLLQGETTADGCSSGAYVKLPANQQQVTIYVGISFVSIEQARDNLEIQTKLESFDSIRDWI</sequence>
<name>A0A821BHZ3_9BILA</name>
<evidence type="ECO:0000313" key="4">
    <source>
        <dbReference type="Proteomes" id="UP000663838"/>
    </source>
</evidence>
<dbReference type="GO" id="GO:0006516">
    <property type="term" value="P:glycoprotein catabolic process"/>
    <property type="evidence" value="ECO:0007669"/>
    <property type="project" value="TreeGrafter"/>
</dbReference>
<evidence type="ECO:0000313" key="3">
    <source>
        <dbReference type="EMBL" id="CAF4592739.1"/>
    </source>
</evidence>
<dbReference type="PANTHER" id="PTHR12143:SF43">
    <property type="entry name" value="PUTATIVE-RELATED"/>
    <property type="match status" value="1"/>
</dbReference>
<dbReference type="GO" id="GO:0030246">
    <property type="term" value="F:carbohydrate binding"/>
    <property type="evidence" value="ECO:0007669"/>
    <property type="project" value="InterPro"/>
</dbReference>
<protein>
    <recommendedName>
        <fullName evidence="2">Glycosyl hydrolase family 92 N-terminal domain-containing protein</fullName>
    </recommendedName>
</protein>
<dbReference type="InterPro" id="IPR041371">
    <property type="entry name" value="GH92_N"/>
</dbReference>
<gene>
    <name evidence="3" type="ORF">TOA249_LOCUS10054</name>
</gene>
<dbReference type="Pfam" id="PF17678">
    <property type="entry name" value="Glyco_hydro_92N"/>
    <property type="match status" value="1"/>
</dbReference>
<feature type="signal peptide" evidence="1">
    <location>
        <begin position="1"/>
        <end position="23"/>
    </location>
</feature>
<feature type="domain" description="Glycosyl hydrolase family 92 N-terminal" evidence="2">
    <location>
        <begin position="30"/>
        <end position="277"/>
    </location>
</feature>
<dbReference type="GO" id="GO:0005634">
    <property type="term" value="C:nucleus"/>
    <property type="evidence" value="ECO:0007669"/>
    <property type="project" value="TreeGrafter"/>
</dbReference>
<dbReference type="Gene3D" id="2.70.98.10">
    <property type="match status" value="1"/>
</dbReference>
<evidence type="ECO:0000256" key="1">
    <source>
        <dbReference type="SAM" id="SignalP"/>
    </source>
</evidence>
<dbReference type="InterPro" id="IPR014718">
    <property type="entry name" value="GH-type_carb-bd"/>
</dbReference>
<dbReference type="GO" id="GO:0000224">
    <property type="term" value="F:peptide-N4-(N-acetyl-beta-glucosaminyl)asparagine amidase activity"/>
    <property type="evidence" value="ECO:0007669"/>
    <property type="project" value="TreeGrafter"/>
</dbReference>
<proteinExistence type="predicted"/>
<accession>A0A821BHZ3</accession>
<reference evidence="3" key="1">
    <citation type="submission" date="2021-02" db="EMBL/GenBank/DDBJ databases">
        <authorList>
            <person name="Nowell W R."/>
        </authorList>
    </citation>
    <scope>NUCLEOTIDE SEQUENCE</scope>
</reference>
<evidence type="ECO:0000259" key="2">
    <source>
        <dbReference type="Pfam" id="PF17678"/>
    </source>
</evidence>